<dbReference type="RefSeq" id="WP_310274350.1">
    <property type="nucleotide sequence ID" value="NZ_JAVDWR010000001.1"/>
</dbReference>
<organism evidence="7 8">
    <name type="scientific">Rheinheimera soli</name>
    <dbReference type="NCBI Taxonomy" id="443616"/>
    <lineage>
        <taxon>Bacteria</taxon>
        <taxon>Pseudomonadati</taxon>
        <taxon>Pseudomonadota</taxon>
        <taxon>Gammaproteobacteria</taxon>
        <taxon>Chromatiales</taxon>
        <taxon>Chromatiaceae</taxon>
        <taxon>Rheinheimera</taxon>
    </lineage>
</organism>
<evidence type="ECO:0000259" key="6">
    <source>
        <dbReference type="PROSITE" id="PS50905"/>
    </source>
</evidence>
<dbReference type="SUPFAM" id="SSF47240">
    <property type="entry name" value="Ferritin-like"/>
    <property type="match status" value="1"/>
</dbReference>
<evidence type="ECO:0000256" key="1">
    <source>
        <dbReference type="ARBA" id="ARBA00008093"/>
    </source>
</evidence>
<dbReference type="PANTHER" id="PTHR30295:SF1">
    <property type="entry name" value="DNA PROTECTION DURING STARVATION PROTEIN"/>
    <property type="match status" value="1"/>
</dbReference>
<dbReference type="GO" id="GO:0004322">
    <property type="term" value="F:ferroxidase activity"/>
    <property type="evidence" value="ECO:0007669"/>
    <property type="project" value="UniProtKB-EC"/>
</dbReference>
<gene>
    <name evidence="7" type="ORF">J2W69_000563</name>
</gene>
<keyword evidence="8" id="KW-1185">Reference proteome</keyword>
<proteinExistence type="inferred from homology"/>
<dbReference type="PANTHER" id="PTHR30295">
    <property type="entry name" value="BACTERIOFERRITIN"/>
    <property type="match status" value="1"/>
</dbReference>
<evidence type="ECO:0000313" key="7">
    <source>
        <dbReference type="EMBL" id="MDR7119648.1"/>
    </source>
</evidence>
<dbReference type="Pfam" id="PF00210">
    <property type="entry name" value="Ferritin"/>
    <property type="match status" value="1"/>
</dbReference>
<keyword evidence="4" id="KW-0408">Iron</keyword>
<dbReference type="EC" id="1.16.3.1" evidence="2"/>
<feature type="domain" description="Ferritin-like diiron" evidence="6">
    <location>
        <begin position="29"/>
        <end position="179"/>
    </location>
</feature>
<protein>
    <recommendedName>
        <fullName evidence="2">ferroxidase</fullName>
        <ecNumber evidence="2">1.16.3.1</ecNumber>
    </recommendedName>
</protein>
<reference evidence="7 8" key="1">
    <citation type="submission" date="2023-07" db="EMBL/GenBank/DDBJ databases">
        <title>Sorghum-associated microbial communities from plants grown in Nebraska, USA.</title>
        <authorList>
            <person name="Schachtman D."/>
        </authorList>
    </citation>
    <scope>NUCLEOTIDE SEQUENCE [LARGE SCALE GENOMIC DNA]</scope>
    <source>
        <strain evidence="7 8">4138</strain>
    </source>
</reference>
<dbReference type="Proteomes" id="UP001257909">
    <property type="component" value="Unassembled WGS sequence"/>
</dbReference>
<evidence type="ECO:0000313" key="8">
    <source>
        <dbReference type="Proteomes" id="UP001257909"/>
    </source>
</evidence>
<comment type="similarity">
    <text evidence="1">Belongs to the bacterioferritin family.</text>
</comment>
<dbReference type="InterPro" id="IPR014490">
    <property type="entry name" value="Dps-like"/>
</dbReference>
<name>A0ABU1VW89_9GAMM</name>
<dbReference type="InterPro" id="IPR008331">
    <property type="entry name" value="Ferritin_DPS_dom"/>
</dbReference>
<evidence type="ECO:0000256" key="3">
    <source>
        <dbReference type="ARBA" id="ARBA00022434"/>
    </source>
</evidence>
<dbReference type="Gene3D" id="1.20.1260.10">
    <property type="match status" value="1"/>
</dbReference>
<dbReference type="PROSITE" id="PS50905">
    <property type="entry name" value="FERRITIN_LIKE"/>
    <property type="match status" value="1"/>
</dbReference>
<dbReference type="InterPro" id="IPR002024">
    <property type="entry name" value="Bacterioferritin"/>
</dbReference>
<dbReference type="InterPro" id="IPR009040">
    <property type="entry name" value="Ferritin-like_diiron"/>
</dbReference>
<keyword evidence="7" id="KW-0560">Oxidoreductase</keyword>
<comment type="catalytic activity">
    <reaction evidence="5">
        <text>Fe(2+)(in) = Fe(2+)(out)</text>
        <dbReference type="Rhea" id="RHEA:28486"/>
        <dbReference type="ChEBI" id="CHEBI:29033"/>
    </reaction>
</comment>
<evidence type="ECO:0000256" key="5">
    <source>
        <dbReference type="ARBA" id="ARBA00036243"/>
    </source>
</evidence>
<sequence>MSMEITKHKVLRQHARQHLETGAVTHSYQAGRRDLVSLLNAALASELICVLRYRSHYFLAKGIHASAVAAEFLHHSNEELQHVDWLAARIVQLGGEPDFSPQGVIERGQSIFGTGQNLYEMIKENLIEERVAIDHYKEVLGFIGDDDPTSTALIQKILQTEEEHANELASLLWGLPEQHN</sequence>
<keyword evidence="3" id="KW-0409">Iron storage</keyword>
<dbReference type="EMBL" id="JAVDWR010000001">
    <property type="protein sequence ID" value="MDR7119648.1"/>
    <property type="molecule type" value="Genomic_DNA"/>
</dbReference>
<accession>A0ABU1VW89</accession>
<dbReference type="InterPro" id="IPR012347">
    <property type="entry name" value="Ferritin-like"/>
</dbReference>
<comment type="caution">
    <text evidence="7">The sequence shown here is derived from an EMBL/GenBank/DDBJ whole genome shotgun (WGS) entry which is preliminary data.</text>
</comment>
<dbReference type="InterPro" id="IPR009078">
    <property type="entry name" value="Ferritin-like_SF"/>
</dbReference>
<dbReference type="PIRSF" id="PIRSF018063">
    <property type="entry name" value="Ferrtn_UCP018063"/>
    <property type="match status" value="1"/>
</dbReference>
<dbReference type="PRINTS" id="PR00601">
    <property type="entry name" value="BACFERRITIN"/>
</dbReference>
<evidence type="ECO:0000256" key="4">
    <source>
        <dbReference type="ARBA" id="ARBA00023004"/>
    </source>
</evidence>
<evidence type="ECO:0000256" key="2">
    <source>
        <dbReference type="ARBA" id="ARBA00013107"/>
    </source>
</evidence>